<organism evidence="3 4">
    <name type="scientific">Nocardioides eburneiflavus</name>
    <dbReference type="NCBI Taxonomy" id="2518372"/>
    <lineage>
        <taxon>Bacteria</taxon>
        <taxon>Bacillati</taxon>
        <taxon>Actinomycetota</taxon>
        <taxon>Actinomycetes</taxon>
        <taxon>Propionibacteriales</taxon>
        <taxon>Nocardioidaceae</taxon>
        <taxon>Nocardioides</taxon>
    </lineage>
</organism>
<dbReference type="Proteomes" id="UP000297496">
    <property type="component" value="Unassembled WGS sequence"/>
</dbReference>
<evidence type="ECO:0000256" key="1">
    <source>
        <dbReference type="SAM" id="MobiDB-lite"/>
    </source>
</evidence>
<proteinExistence type="predicted"/>
<dbReference type="GO" id="GO:0005737">
    <property type="term" value="C:cytoplasm"/>
    <property type="evidence" value="ECO:0007669"/>
    <property type="project" value="TreeGrafter"/>
</dbReference>
<dbReference type="InterPro" id="IPR001509">
    <property type="entry name" value="Epimerase_deHydtase"/>
</dbReference>
<gene>
    <name evidence="3" type="ORF">EXE59_16510</name>
</gene>
<feature type="domain" description="NAD-dependent epimerase/dehydratase" evidence="2">
    <location>
        <begin position="147"/>
        <end position="353"/>
    </location>
</feature>
<feature type="region of interest" description="Disordered" evidence="1">
    <location>
        <begin position="13"/>
        <end position="65"/>
    </location>
</feature>
<evidence type="ECO:0000313" key="4">
    <source>
        <dbReference type="Proteomes" id="UP000297496"/>
    </source>
</evidence>
<name>A0A4Z1CL52_9ACTN</name>
<comment type="caution">
    <text evidence="3">The sequence shown here is derived from an EMBL/GenBank/DDBJ whole genome shotgun (WGS) entry which is preliminary data.</text>
</comment>
<feature type="compositionally biased region" description="Basic and acidic residues" evidence="1">
    <location>
        <begin position="15"/>
        <end position="28"/>
    </location>
</feature>
<dbReference type="GO" id="GO:0004029">
    <property type="term" value="F:aldehyde dehydrogenase (NAD+) activity"/>
    <property type="evidence" value="ECO:0007669"/>
    <property type="project" value="TreeGrafter"/>
</dbReference>
<reference evidence="3 4" key="1">
    <citation type="submission" date="2019-04" db="EMBL/GenBank/DDBJ databases">
        <title>Three New Species of Nocardioides, Nocardioides euryhalodurans sp. nov., Nocardioides seonyuensis sp. nov. and Nocardioides eburneoflavus sp. nov. Isolated from Soil.</title>
        <authorList>
            <person name="Roh S.G."/>
            <person name="Lee C."/>
            <person name="Kim M.-K."/>
            <person name="Kim S.B."/>
        </authorList>
    </citation>
    <scope>NUCLEOTIDE SEQUENCE [LARGE SCALE GENOMIC DNA]</scope>
    <source>
        <strain evidence="3 4">MMS17-SY213</strain>
    </source>
</reference>
<dbReference type="OrthoDB" id="8205493at2"/>
<dbReference type="InterPro" id="IPR036291">
    <property type="entry name" value="NAD(P)-bd_dom_sf"/>
</dbReference>
<dbReference type="Gene3D" id="3.40.50.720">
    <property type="entry name" value="NAD(P)-binding Rossmann-like Domain"/>
    <property type="match status" value="1"/>
</dbReference>
<evidence type="ECO:0000259" key="2">
    <source>
        <dbReference type="Pfam" id="PF01370"/>
    </source>
</evidence>
<sequence>MGLGVLSPWRGSLGAEHRCRTGGRDRARSGRHHLRDRHHLPDRAGRGDGPVRRGRPERAADPPRRICGTDLADRPFRSLGTRLARVRGGHRQLRGQALLHLRLERRHRGRTRDVAPPAGAHPSRLRGPSERSTSCRERVMSRQVVFGTGQVGRHVVEHLVRDGHDVVAVNRTGTGDLPGARVVAGDASDSNFTERVCSGADVVYFCLNAPSYDRWSEQFPPLQHGVLAGAASAGARLVVLDNLYAYGPPHGRDLVETMAPAPTSDKSATRATMTEELLLAHARGHAEIVIGRASDYFGPGTTHSALGESVFGPALAGRTAQVMGDPRQLHSYSYTPDVAAALVNLATAADVTGQIWHLPVAPAQTTTALIDHIFALTGHRPRTFTAGRLTLAAFGLVKPIMREYQHTLYQFTDRWVVDDAKYRARFGGATPLHDGLAATLAWYREDALAPTG</sequence>
<feature type="compositionally biased region" description="Basic and acidic residues" evidence="1">
    <location>
        <begin position="39"/>
        <end position="64"/>
    </location>
</feature>
<keyword evidence="4" id="KW-1185">Reference proteome</keyword>
<feature type="compositionally biased region" description="Basic residues" evidence="1">
    <location>
        <begin position="29"/>
        <end position="38"/>
    </location>
</feature>
<dbReference type="InterPro" id="IPR051783">
    <property type="entry name" value="NAD(P)-dependent_oxidoreduct"/>
</dbReference>
<feature type="region of interest" description="Disordered" evidence="1">
    <location>
        <begin position="107"/>
        <end position="133"/>
    </location>
</feature>
<dbReference type="AlphaFoldDB" id="A0A4Z1CL52"/>
<evidence type="ECO:0000313" key="3">
    <source>
        <dbReference type="EMBL" id="TGN65380.1"/>
    </source>
</evidence>
<dbReference type="Pfam" id="PF01370">
    <property type="entry name" value="Epimerase"/>
    <property type="match status" value="1"/>
</dbReference>
<dbReference type="SUPFAM" id="SSF51735">
    <property type="entry name" value="NAD(P)-binding Rossmann-fold domains"/>
    <property type="match status" value="1"/>
</dbReference>
<accession>A0A4Z1CL52</accession>
<dbReference type="EMBL" id="SRRO01000001">
    <property type="protein sequence ID" value="TGN65380.1"/>
    <property type="molecule type" value="Genomic_DNA"/>
</dbReference>
<protein>
    <submittedName>
        <fullName evidence="3">NAD-dependent epimerase/dehydratase family protein</fullName>
    </submittedName>
</protein>
<dbReference type="PANTHER" id="PTHR48079:SF6">
    <property type="entry name" value="NAD(P)-BINDING DOMAIN-CONTAINING PROTEIN-RELATED"/>
    <property type="match status" value="1"/>
</dbReference>
<dbReference type="PANTHER" id="PTHR48079">
    <property type="entry name" value="PROTEIN YEEZ"/>
    <property type="match status" value="1"/>
</dbReference>